<dbReference type="Proteomes" id="UP001219901">
    <property type="component" value="Chromosome"/>
</dbReference>
<dbReference type="Pfam" id="PF08713">
    <property type="entry name" value="DNA_alkylation"/>
    <property type="match status" value="1"/>
</dbReference>
<dbReference type="PANTHER" id="PTHR34070">
    <property type="entry name" value="ARMADILLO-TYPE FOLD"/>
    <property type="match status" value="1"/>
</dbReference>
<organism evidence="2 3">
    <name type="scientific">Candidatus Lucifugimonas marina</name>
    <dbReference type="NCBI Taxonomy" id="3038979"/>
    <lineage>
        <taxon>Bacteria</taxon>
        <taxon>Bacillati</taxon>
        <taxon>Chloroflexota</taxon>
        <taxon>Dehalococcoidia</taxon>
        <taxon>SAR202 cluster</taxon>
        <taxon>Candidatus Lucifugimonadales</taxon>
        <taxon>Candidatus Lucifugimonadaceae</taxon>
        <taxon>Candidatus Lucifugimonas</taxon>
    </lineage>
</organism>
<evidence type="ECO:0000313" key="2">
    <source>
        <dbReference type="EMBL" id="WFG38977.1"/>
    </source>
</evidence>
<dbReference type="PANTHER" id="PTHR34070:SF1">
    <property type="entry name" value="DNA ALKYLATION REPAIR PROTEIN"/>
    <property type="match status" value="1"/>
</dbReference>
<dbReference type="RefSeq" id="WP_342835845.1">
    <property type="nucleotide sequence ID" value="NZ_WMBE01000001.1"/>
</dbReference>
<evidence type="ECO:0000313" key="3">
    <source>
        <dbReference type="Proteomes" id="UP001219901"/>
    </source>
</evidence>
<reference evidence="3 4" key="1">
    <citation type="submission" date="2019-11" db="EMBL/GenBank/DDBJ databases">
        <authorList>
            <person name="Cho J.-C."/>
        </authorList>
    </citation>
    <scope>NUCLEOTIDE SEQUENCE [LARGE SCALE GENOMIC DNA]</scope>
    <source>
        <strain evidence="2 3">JH1073</strain>
        <strain evidence="1 4">JH702</strain>
    </source>
</reference>
<dbReference type="SUPFAM" id="SSF48371">
    <property type="entry name" value="ARM repeat"/>
    <property type="match status" value="1"/>
</dbReference>
<keyword evidence="3" id="KW-1185">Reference proteome</keyword>
<dbReference type="EMBL" id="WMBE01000001">
    <property type="protein sequence ID" value="MDG0866306.1"/>
    <property type="molecule type" value="Genomic_DNA"/>
</dbReference>
<evidence type="ECO:0000313" key="1">
    <source>
        <dbReference type="EMBL" id="MDG0866306.1"/>
    </source>
</evidence>
<dbReference type="AlphaFoldDB" id="A0AAJ6CT15"/>
<proteinExistence type="predicted"/>
<dbReference type="InterPro" id="IPR014825">
    <property type="entry name" value="DNA_alkylation"/>
</dbReference>
<dbReference type="EMBL" id="CP046147">
    <property type="protein sequence ID" value="WFG38977.1"/>
    <property type="molecule type" value="Genomic_DNA"/>
</dbReference>
<evidence type="ECO:0000313" key="4">
    <source>
        <dbReference type="Proteomes" id="UP001321249"/>
    </source>
</evidence>
<reference evidence="3" key="3">
    <citation type="submission" date="2023-06" db="EMBL/GenBank/DDBJ databases">
        <title>Pangenomics reveal diversification of enzyme families and niche specialization in globally abundant SAR202 bacteria.</title>
        <authorList>
            <person name="Saw J.H.W."/>
        </authorList>
    </citation>
    <scope>NUCLEOTIDE SEQUENCE [LARGE SCALE GENOMIC DNA]</scope>
    <source>
        <strain evidence="3">JH1073</strain>
    </source>
</reference>
<accession>A0AAJ6CT15</accession>
<dbReference type="Gene3D" id="1.25.10.90">
    <property type="match status" value="1"/>
</dbReference>
<name>A0AAJ6CT15_9CHLR</name>
<dbReference type="Proteomes" id="UP001321249">
    <property type="component" value="Unassembled WGS sequence"/>
</dbReference>
<reference evidence="2" key="2">
    <citation type="journal article" date="2023" name="Nat. Commun.">
        <title>Cultivation of marine bacteria of the SAR202 clade.</title>
        <authorList>
            <person name="Lim Y."/>
            <person name="Seo J.H."/>
            <person name="Giovannoni S.J."/>
            <person name="Kang I."/>
            <person name="Cho J.C."/>
        </authorList>
    </citation>
    <scope>NUCLEOTIDE SEQUENCE</scope>
    <source>
        <strain evidence="2">JH1073</strain>
    </source>
</reference>
<gene>
    <name evidence="1" type="ORF">GKO46_04365</name>
    <name evidence="2" type="ORF">GKO48_04895</name>
</gene>
<dbReference type="InterPro" id="IPR016024">
    <property type="entry name" value="ARM-type_fold"/>
</dbReference>
<protein>
    <submittedName>
        <fullName evidence="2">DNA alkylation repair protein</fullName>
    </submittedName>
</protein>
<sequence>MFFGISVPTVRAALKREMKANPITEGAELLKKSLECFEWSHFEMQLFGVLLLDKHSNLLEPQDLNFIADLVGKCNTWALVDPLSGPAGRLVDLGLPDVGPFLDSWSTHENFWLRRFSLLVLMRNLRENENEWARFVGYADSMIEEKEFFVRKAIGWVLRDQSRIRPEAVAEYVRRQMPVISGVTFREAVKYLPEPEQSELRTAYKAR</sequence>